<evidence type="ECO:0000256" key="4">
    <source>
        <dbReference type="ARBA" id="ARBA00022989"/>
    </source>
</evidence>
<dbReference type="GO" id="GO:0098771">
    <property type="term" value="P:inorganic ion homeostasis"/>
    <property type="evidence" value="ECO:0007669"/>
    <property type="project" value="UniProtKB-ARBA"/>
</dbReference>
<keyword evidence="3 7" id="KW-0812">Transmembrane</keyword>
<name>A0A1E3P779_WICAA</name>
<dbReference type="InterPro" id="IPR058533">
    <property type="entry name" value="Cation_efflux_TM"/>
</dbReference>
<gene>
    <name evidence="9" type="ORF">WICANDRAFT_90549</name>
</gene>
<dbReference type="InterPro" id="IPR027469">
    <property type="entry name" value="Cation_efflux_TMD_sf"/>
</dbReference>
<feature type="domain" description="Cation efflux protein transmembrane" evidence="8">
    <location>
        <begin position="252"/>
        <end position="434"/>
    </location>
</feature>
<dbReference type="AlphaFoldDB" id="A0A1E3P779"/>
<keyword evidence="5 7" id="KW-0472">Membrane</keyword>
<feature type="region of interest" description="Disordered" evidence="6">
    <location>
        <begin position="1"/>
        <end position="37"/>
    </location>
</feature>
<dbReference type="STRING" id="683960.A0A1E3P779"/>
<proteinExistence type="predicted"/>
<keyword evidence="4 7" id="KW-1133">Transmembrane helix</keyword>
<keyword evidence="2" id="KW-0813">Transport</keyword>
<dbReference type="Gene3D" id="3.30.70.1350">
    <property type="entry name" value="Cation efflux protein, cytoplasmic domain"/>
    <property type="match status" value="1"/>
</dbReference>
<evidence type="ECO:0000256" key="6">
    <source>
        <dbReference type="SAM" id="MobiDB-lite"/>
    </source>
</evidence>
<dbReference type="NCBIfam" id="TIGR01297">
    <property type="entry name" value="CDF"/>
    <property type="match status" value="1"/>
</dbReference>
<evidence type="ECO:0000256" key="3">
    <source>
        <dbReference type="ARBA" id="ARBA00022692"/>
    </source>
</evidence>
<accession>A0A1E3P779</accession>
<keyword evidence="10" id="KW-1185">Reference proteome</keyword>
<dbReference type="SUPFAM" id="SSF161111">
    <property type="entry name" value="Cation efflux protein transmembrane domain-like"/>
    <property type="match status" value="1"/>
</dbReference>
<evidence type="ECO:0000256" key="1">
    <source>
        <dbReference type="ARBA" id="ARBA00004141"/>
    </source>
</evidence>
<organism evidence="9 10">
    <name type="scientific">Wickerhamomyces anomalus (strain ATCC 58044 / CBS 1984 / NCYC 433 / NRRL Y-366-8)</name>
    <name type="common">Yeast</name>
    <name type="synonym">Hansenula anomala</name>
    <dbReference type="NCBI Taxonomy" id="683960"/>
    <lineage>
        <taxon>Eukaryota</taxon>
        <taxon>Fungi</taxon>
        <taxon>Dikarya</taxon>
        <taxon>Ascomycota</taxon>
        <taxon>Saccharomycotina</taxon>
        <taxon>Saccharomycetes</taxon>
        <taxon>Phaffomycetales</taxon>
        <taxon>Wickerhamomycetaceae</taxon>
        <taxon>Wickerhamomyces</taxon>
    </lineage>
</organism>
<protein>
    <recommendedName>
        <fullName evidence="8">Cation efflux protein transmembrane domain-containing protein</fullName>
    </recommendedName>
</protein>
<feature type="transmembrane region" description="Helical" evidence="7">
    <location>
        <begin position="245"/>
        <end position="264"/>
    </location>
</feature>
<dbReference type="GeneID" id="30203487"/>
<dbReference type="InterPro" id="IPR050291">
    <property type="entry name" value="CDF_Transporter"/>
</dbReference>
<dbReference type="FunFam" id="1.20.1510.10:FF:000005">
    <property type="entry name" value="Putative Cation diffusion facilitator 1"/>
    <property type="match status" value="1"/>
</dbReference>
<feature type="transmembrane region" description="Helical" evidence="7">
    <location>
        <begin position="319"/>
        <end position="338"/>
    </location>
</feature>
<dbReference type="InterPro" id="IPR036837">
    <property type="entry name" value="Cation_efflux_CTD_sf"/>
</dbReference>
<dbReference type="RefSeq" id="XP_019040415.1">
    <property type="nucleotide sequence ID" value="XM_019186241.1"/>
</dbReference>
<dbReference type="GO" id="GO:0008324">
    <property type="term" value="F:monoatomic cation transmembrane transporter activity"/>
    <property type="evidence" value="ECO:0007669"/>
    <property type="project" value="InterPro"/>
</dbReference>
<dbReference type="Gene3D" id="1.20.1510.10">
    <property type="entry name" value="Cation efflux protein transmembrane domain"/>
    <property type="match status" value="1"/>
</dbReference>
<dbReference type="PANTHER" id="PTHR43840">
    <property type="entry name" value="MITOCHONDRIAL METAL TRANSPORTER 1-RELATED"/>
    <property type="match status" value="1"/>
</dbReference>
<dbReference type="GO" id="GO:0030003">
    <property type="term" value="P:intracellular monoatomic cation homeostasis"/>
    <property type="evidence" value="ECO:0007669"/>
    <property type="project" value="UniProtKB-ARBA"/>
</dbReference>
<dbReference type="InterPro" id="IPR002524">
    <property type="entry name" value="Cation_efflux"/>
</dbReference>
<dbReference type="OrthoDB" id="78296at2759"/>
<dbReference type="Proteomes" id="UP000094112">
    <property type="component" value="Unassembled WGS sequence"/>
</dbReference>
<dbReference type="GO" id="GO:0016020">
    <property type="term" value="C:membrane"/>
    <property type="evidence" value="ECO:0007669"/>
    <property type="project" value="UniProtKB-SubCell"/>
</dbReference>
<comment type="subcellular location">
    <subcellularLocation>
        <location evidence="1">Membrane</location>
        <topology evidence="1">Multi-pass membrane protein</topology>
    </subcellularLocation>
</comment>
<evidence type="ECO:0000313" key="10">
    <source>
        <dbReference type="Proteomes" id="UP000094112"/>
    </source>
</evidence>
<dbReference type="Pfam" id="PF01545">
    <property type="entry name" value="Cation_efflux"/>
    <property type="match status" value="1"/>
</dbReference>
<evidence type="ECO:0000256" key="5">
    <source>
        <dbReference type="ARBA" id="ARBA00023136"/>
    </source>
</evidence>
<dbReference type="SUPFAM" id="SSF160240">
    <property type="entry name" value="Cation efflux protein cytoplasmic domain-like"/>
    <property type="match status" value="1"/>
</dbReference>
<feature type="transmembrane region" description="Helical" evidence="7">
    <location>
        <begin position="276"/>
        <end position="298"/>
    </location>
</feature>
<dbReference type="EMBL" id="KV454209">
    <property type="protein sequence ID" value="ODQ61208.1"/>
    <property type="molecule type" value="Genomic_DNA"/>
</dbReference>
<evidence type="ECO:0000259" key="8">
    <source>
        <dbReference type="Pfam" id="PF01545"/>
    </source>
</evidence>
<evidence type="ECO:0000256" key="2">
    <source>
        <dbReference type="ARBA" id="ARBA00022448"/>
    </source>
</evidence>
<evidence type="ECO:0000313" key="9">
    <source>
        <dbReference type="EMBL" id="ODQ61208.1"/>
    </source>
</evidence>
<evidence type="ECO:0000256" key="7">
    <source>
        <dbReference type="SAM" id="Phobius"/>
    </source>
</evidence>
<reference evidence="9 10" key="1">
    <citation type="journal article" date="2016" name="Proc. Natl. Acad. Sci. U.S.A.">
        <title>Comparative genomics of biotechnologically important yeasts.</title>
        <authorList>
            <person name="Riley R."/>
            <person name="Haridas S."/>
            <person name="Wolfe K.H."/>
            <person name="Lopes M.R."/>
            <person name="Hittinger C.T."/>
            <person name="Goeker M."/>
            <person name="Salamov A.A."/>
            <person name="Wisecaver J.H."/>
            <person name="Long T.M."/>
            <person name="Calvey C.H."/>
            <person name="Aerts A.L."/>
            <person name="Barry K.W."/>
            <person name="Choi C."/>
            <person name="Clum A."/>
            <person name="Coughlan A.Y."/>
            <person name="Deshpande S."/>
            <person name="Douglass A.P."/>
            <person name="Hanson S.J."/>
            <person name="Klenk H.-P."/>
            <person name="LaButti K.M."/>
            <person name="Lapidus A."/>
            <person name="Lindquist E.A."/>
            <person name="Lipzen A.M."/>
            <person name="Meier-Kolthoff J.P."/>
            <person name="Ohm R.A."/>
            <person name="Otillar R.P."/>
            <person name="Pangilinan J.L."/>
            <person name="Peng Y."/>
            <person name="Rokas A."/>
            <person name="Rosa C.A."/>
            <person name="Scheuner C."/>
            <person name="Sibirny A.A."/>
            <person name="Slot J.C."/>
            <person name="Stielow J.B."/>
            <person name="Sun H."/>
            <person name="Kurtzman C.P."/>
            <person name="Blackwell M."/>
            <person name="Grigoriev I.V."/>
            <person name="Jeffries T.W."/>
        </authorList>
    </citation>
    <scope>NUCLEOTIDE SEQUENCE [LARGE SCALE GENOMIC DNA]</scope>
    <source>
        <strain evidence="10">ATCC 58044 / CBS 1984 / NCYC 433 / NRRL Y-366-8</strain>
    </source>
</reference>
<feature type="transmembrane region" description="Helical" evidence="7">
    <location>
        <begin position="353"/>
        <end position="377"/>
    </location>
</feature>
<feature type="transmembrane region" description="Helical" evidence="7">
    <location>
        <begin position="397"/>
        <end position="415"/>
    </location>
</feature>
<dbReference type="PANTHER" id="PTHR43840:SF4">
    <property type="entry name" value="CDF DIVALENT METAL CATION TRANSPORTER (EUROFUNG)"/>
    <property type="match status" value="1"/>
</dbReference>
<sequence length="539" mass="60764">MSKGDHNSNSVVGAGDESTPKPHYSIDPNDGKTKNQNNIHQHSYHALHEYNDNDDGGSPLLKRIKTNERVNSADSHNWGNRRPSFLGLGSSLNLSKENDKLLNYIEKSSRLDTVQELRHLSLIGHIGRYFDWSESYKTDDELKALKNRKLRNFYEDQNELIEKYQEVDKLLDSGIQINMIRNYSDRNDHGEVHRPIPNETYGSIEHEDDDIEPPTTPLHRKDSAVPGNIDLETGLLLGYNKADEIALINFAILVNFAANIALLLGKVVVAVLTSSISIVASVIDSALDFLSTLIIYFSNKLANTKNPKRFPIGRARLEPIGVLIFSIIIIISFLQIGIESIQRLIYPPEAGEIVAIGFTSTVIMVVTILVKVVCYFWCKSIKSSSVAALAQDALVDVVFNTFSIIMPVLGYYFQLYWFDPLGALLLSIYIVVQWSYTCFEHIIHLTGKSADIDDQRVILYLCSRFAEKIHKIKTLNCYHVGDSLNVEVDLILDSNLSIRDSHDLAEALQYTLEALPIVNIERAFVHIDYTVTNYRGHLS</sequence>